<accession>A0A2P5YY29</accession>
<sequence length="278" mass="31310">MNWTRVWWWLGRSVLVLWGDIIKNVLVGLLLGRLGETILGRVGSSVPLDHPYAKHARDALWRHLADEAKMVCRYLRDGGKTDALEWLGLLEAALGAKVCQHFEGEKCMWRLRACSSFSSLNSSICKPSIAPNSGTLSWWINLPRIAPKGRWLGGLESNQPTEPVLQQLSRCSDSQLKVGPEVFGTVLSGAFRGTVGEGDEFSRLDPRKRTLPSSSLKWVRWFSFLVKATSKACNIKNNNNSAELGMTHLHRTEWKNTEYRKRDFLIWCGSDNVGICDI</sequence>
<dbReference type="EMBL" id="KZ662696">
    <property type="protein sequence ID" value="PPS20472.1"/>
    <property type="molecule type" value="Genomic_DNA"/>
</dbReference>
<dbReference type="Proteomes" id="UP000239757">
    <property type="component" value="Unassembled WGS sequence"/>
</dbReference>
<evidence type="ECO:0000313" key="2">
    <source>
        <dbReference type="Proteomes" id="UP000239757"/>
    </source>
</evidence>
<dbReference type="AlphaFoldDB" id="A0A2P5YY29"/>
<name>A0A2P5YY29_GOSBA</name>
<protein>
    <submittedName>
        <fullName evidence="1">Uncharacterized protein</fullName>
    </submittedName>
</protein>
<evidence type="ECO:0000313" key="1">
    <source>
        <dbReference type="EMBL" id="PPS20472.1"/>
    </source>
</evidence>
<gene>
    <name evidence="1" type="ORF">GOBAR_AA00089</name>
</gene>
<reference evidence="1 2" key="1">
    <citation type="submission" date="2015-01" db="EMBL/GenBank/DDBJ databases">
        <title>Genome of allotetraploid Gossypium barbadense reveals genomic plasticity and fiber elongation in cotton evolution.</title>
        <authorList>
            <person name="Chen X."/>
            <person name="Liu X."/>
            <person name="Zhao B."/>
            <person name="Zheng H."/>
            <person name="Hu Y."/>
            <person name="Lu G."/>
            <person name="Yang C."/>
            <person name="Chen J."/>
            <person name="Shan C."/>
            <person name="Zhang L."/>
            <person name="Zhou Y."/>
            <person name="Wang L."/>
            <person name="Guo W."/>
            <person name="Bai Y."/>
            <person name="Ruan J."/>
            <person name="Shangguan X."/>
            <person name="Mao Y."/>
            <person name="Jiang J."/>
            <person name="Zhu Y."/>
            <person name="Lei J."/>
            <person name="Kang H."/>
            <person name="Chen S."/>
            <person name="He X."/>
            <person name="Wang R."/>
            <person name="Wang Y."/>
            <person name="Chen J."/>
            <person name="Wang L."/>
            <person name="Yu S."/>
            <person name="Wang B."/>
            <person name="Wei J."/>
            <person name="Song S."/>
            <person name="Lu X."/>
            <person name="Gao Z."/>
            <person name="Gu W."/>
            <person name="Deng X."/>
            <person name="Ma D."/>
            <person name="Wang S."/>
            <person name="Liang W."/>
            <person name="Fang L."/>
            <person name="Cai C."/>
            <person name="Zhu X."/>
            <person name="Zhou B."/>
            <person name="Zhang Y."/>
            <person name="Chen Z."/>
            <person name="Xu S."/>
            <person name="Zhu R."/>
            <person name="Wang S."/>
            <person name="Zhang T."/>
            <person name="Zhao G."/>
        </authorList>
    </citation>
    <scope>NUCLEOTIDE SEQUENCE [LARGE SCALE GENOMIC DNA]</scope>
    <source>
        <strain evidence="2">cv. Xinhai21</strain>
        <tissue evidence="1">Leaf</tissue>
    </source>
</reference>
<organism evidence="1 2">
    <name type="scientific">Gossypium barbadense</name>
    <name type="common">Sea Island cotton</name>
    <name type="synonym">Hibiscus barbadensis</name>
    <dbReference type="NCBI Taxonomy" id="3634"/>
    <lineage>
        <taxon>Eukaryota</taxon>
        <taxon>Viridiplantae</taxon>
        <taxon>Streptophyta</taxon>
        <taxon>Embryophyta</taxon>
        <taxon>Tracheophyta</taxon>
        <taxon>Spermatophyta</taxon>
        <taxon>Magnoliopsida</taxon>
        <taxon>eudicotyledons</taxon>
        <taxon>Gunneridae</taxon>
        <taxon>Pentapetalae</taxon>
        <taxon>rosids</taxon>
        <taxon>malvids</taxon>
        <taxon>Malvales</taxon>
        <taxon>Malvaceae</taxon>
        <taxon>Malvoideae</taxon>
        <taxon>Gossypium</taxon>
    </lineage>
</organism>
<proteinExistence type="predicted"/>